<sequence length="310" mass="34692">MEWHQLVYFRTVARISHFTQAAEQLSISQPALSRSITQLEQELGTQLFDRRRGRSVVLNAYGKVFLTYVEQAFQNLQEGKQRLEEMMGIAHGTVSLAFLHTLGVHLVPDLVGGFHKQYPEIKFQLTQNTSEVMPHQLESGDIDLCLCLEPKSKPNIRWQQLYSEELYVIVPLNHHLAKRTAIRLADVAEEPFISLKRGIGLRAITDALCAQAGFDPKIAFEGEEIPTIAGLVGAGLGVSLVPSLTKFDPARTSLLRVTAPICRRDIGIAWIDGRKLSLAAERFKDFVLDPGSRKDHAGNMEGWENKHGQT</sequence>
<comment type="similarity">
    <text evidence="1">Belongs to the LysR transcriptional regulatory family.</text>
</comment>
<accession>A0ABW4JC49</accession>
<dbReference type="InterPro" id="IPR036390">
    <property type="entry name" value="WH_DNA-bd_sf"/>
</dbReference>
<dbReference type="InterPro" id="IPR050950">
    <property type="entry name" value="HTH-type_LysR_regulators"/>
</dbReference>
<keyword evidence="3" id="KW-0238">DNA-binding</keyword>
<dbReference type="PRINTS" id="PR00039">
    <property type="entry name" value="HTHLYSR"/>
</dbReference>
<dbReference type="InterPro" id="IPR036388">
    <property type="entry name" value="WH-like_DNA-bd_sf"/>
</dbReference>
<dbReference type="InterPro" id="IPR005119">
    <property type="entry name" value="LysR_subst-bd"/>
</dbReference>
<feature type="domain" description="HTH lysR-type" evidence="5">
    <location>
        <begin position="1"/>
        <end position="59"/>
    </location>
</feature>
<protein>
    <submittedName>
        <fullName evidence="6">LysR family transcriptional regulator</fullName>
    </submittedName>
</protein>
<evidence type="ECO:0000256" key="4">
    <source>
        <dbReference type="ARBA" id="ARBA00023163"/>
    </source>
</evidence>
<evidence type="ECO:0000256" key="2">
    <source>
        <dbReference type="ARBA" id="ARBA00023015"/>
    </source>
</evidence>
<evidence type="ECO:0000313" key="7">
    <source>
        <dbReference type="Proteomes" id="UP001597079"/>
    </source>
</evidence>
<dbReference type="InterPro" id="IPR000847">
    <property type="entry name" value="LysR_HTH_N"/>
</dbReference>
<dbReference type="Pfam" id="PF03466">
    <property type="entry name" value="LysR_substrate"/>
    <property type="match status" value="1"/>
</dbReference>
<proteinExistence type="inferred from homology"/>
<dbReference type="CDD" id="cd08434">
    <property type="entry name" value="PBP2_GltC_like"/>
    <property type="match status" value="1"/>
</dbReference>
<keyword evidence="4" id="KW-0804">Transcription</keyword>
<evidence type="ECO:0000256" key="1">
    <source>
        <dbReference type="ARBA" id="ARBA00009437"/>
    </source>
</evidence>
<dbReference type="Pfam" id="PF00126">
    <property type="entry name" value="HTH_1"/>
    <property type="match status" value="1"/>
</dbReference>
<dbReference type="RefSeq" id="WP_377940877.1">
    <property type="nucleotide sequence ID" value="NZ_JBHUCX010000005.1"/>
</dbReference>
<dbReference type="Gene3D" id="3.40.190.290">
    <property type="match status" value="1"/>
</dbReference>
<evidence type="ECO:0000259" key="5">
    <source>
        <dbReference type="PROSITE" id="PS50931"/>
    </source>
</evidence>
<dbReference type="SUPFAM" id="SSF46785">
    <property type="entry name" value="Winged helix' DNA-binding domain"/>
    <property type="match status" value="1"/>
</dbReference>
<name>A0ABW4JC49_9BACL</name>
<dbReference type="Gene3D" id="1.10.10.10">
    <property type="entry name" value="Winged helix-like DNA-binding domain superfamily/Winged helix DNA-binding domain"/>
    <property type="match status" value="1"/>
</dbReference>
<dbReference type="PANTHER" id="PTHR30419">
    <property type="entry name" value="HTH-TYPE TRANSCRIPTIONAL REGULATOR YBHD"/>
    <property type="match status" value="1"/>
</dbReference>
<dbReference type="EMBL" id="JBHUCX010000005">
    <property type="protein sequence ID" value="MFD1673468.1"/>
    <property type="molecule type" value="Genomic_DNA"/>
</dbReference>
<gene>
    <name evidence="6" type="ORF">ACFSB2_01855</name>
</gene>
<keyword evidence="7" id="KW-1185">Reference proteome</keyword>
<dbReference type="SUPFAM" id="SSF53850">
    <property type="entry name" value="Periplasmic binding protein-like II"/>
    <property type="match status" value="1"/>
</dbReference>
<evidence type="ECO:0000313" key="6">
    <source>
        <dbReference type="EMBL" id="MFD1673468.1"/>
    </source>
</evidence>
<dbReference type="PROSITE" id="PS50931">
    <property type="entry name" value="HTH_LYSR"/>
    <property type="match status" value="1"/>
</dbReference>
<dbReference type="PANTHER" id="PTHR30419:SF28">
    <property type="entry name" value="HTH-TYPE TRANSCRIPTIONAL REGULATOR BSDA"/>
    <property type="match status" value="1"/>
</dbReference>
<reference evidence="7" key="1">
    <citation type="journal article" date="2019" name="Int. J. Syst. Evol. Microbiol.">
        <title>The Global Catalogue of Microorganisms (GCM) 10K type strain sequencing project: providing services to taxonomists for standard genome sequencing and annotation.</title>
        <authorList>
            <consortium name="The Broad Institute Genomics Platform"/>
            <consortium name="The Broad Institute Genome Sequencing Center for Infectious Disease"/>
            <person name="Wu L."/>
            <person name="Ma J."/>
        </authorList>
    </citation>
    <scope>NUCLEOTIDE SEQUENCE [LARGE SCALE GENOMIC DNA]</scope>
    <source>
        <strain evidence="7">CGMCC 1.12286</strain>
    </source>
</reference>
<organism evidence="6 7">
    <name type="scientific">Alicyclobacillus fodiniaquatilis</name>
    <dbReference type="NCBI Taxonomy" id="1661150"/>
    <lineage>
        <taxon>Bacteria</taxon>
        <taxon>Bacillati</taxon>
        <taxon>Bacillota</taxon>
        <taxon>Bacilli</taxon>
        <taxon>Bacillales</taxon>
        <taxon>Alicyclobacillaceae</taxon>
        <taxon>Alicyclobacillus</taxon>
    </lineage>
</organism>
<evidence type="ECO:0000256" key="3">
    <source>
        <dbReference type="ARBA" id="ARBA00023125"/>
    </source>
</evidence>
<dbReference type="Proteomes" id="UP001597079">
    <property type="component" value="Unassembled WGS sequence"/>
</dbReference>
<keyword evidence="2" id="KW-0805">Transcription regulation</keyword>
<comment type="caution">
    <text evidence="6">The sequence shown here is derived from an EMBL/GenBank/DDBJ whole genome shotgun (WGS) entry which is preliminary data.</text>
</comment>